<feature type="transmembrane region" description="Helical" evidence="8">
    <location>
        <begin position="28"/>
        <end position="49"/>
    </location>
</feature>
<feature type="transmembrane region" description="Helical" evidence="8">
    <location>
        <begin position="125"/>
        <end position="145"/>
    </location>
</feature>
<keyword evidence="6 8" id="KW-0472">Membrane</keyword>
<comment type="caution">
    <text evidence="10">The sequence shown here is derived from an EMBL/GenBank/DDBJ whole genome shotgun (WGS) entry which is preliminary data.</text>
</comment>
<protein>
    <recommendedName>
        <fullName evidence="9">Ion transport domain-containing protein</fullName>
    </recommendedName>
</protein>
<dbReference type="GO" id="GO:0070679">
    <property type="term" value="F:inositol 1,4,5 trisphosphate binding"/>
    <property type="evidence" value="ECO:0007669"/>
    <property type="project" value="TreeGrafter"/>
</dbReference>
<organism evidence="10 11">
    <name type="scientific">Intoshia linei</name>
    <dbReference type="NCBI Taxonomy" id="1819745"/>
    <lineage>
        <taxon>Eukaryota</taxon>
        <taxon>Metazoa</taxon>
        <taxon>Spiralia</taxon>
        <taxon>Lophotrochozoa</taxon>
        <taxon>Mesozoa</taxon>
        <taxon>Orthonectida</taxon>
        <taxon>Rhopaluridae</taxon>
        <taxon>Intoshia</taxon>
    </lineage>
</organism>
<feature type="domain" description="Ion transport" evidence="9">
    <location>
        <begin position="118"/>
        <end position="314"/>
    </location>
</feature>
<evidence type="ECO:0000313" key="10">
    <source>
        <dbReference type="EMBL" id="OAF64131.1"/>
    </source>
</evidence>
<evidence type="ECO:0000256" key="8">
    <source>
        <dbReference type="SAM" id="Phobius"/>
    </source>
</evidence>
<dbReference type="OrthoDB" id="195446at2759"/>
<keyword evidence="2" id="KW-0813">Transport</keyword>
<reference evidence="10 11" key="1">
    <citation type="submission" date="2016-04" db="EMBL/GenBank/DDBJ databases">
        <title>The genome of Intoshia linei affirms orthonectids as highly simplified spiralians.</title>
        <authorList>
            <person name="Mikhailov K.V."/>
            <person name="Slusarev G.S."/>
            <person name="Nikitin M.A."/>
            <person name="Logacheva M.D."/>
            <person name="Penin A."/>
            <person name="Aleoshin V."/>
            <person name="Panchin Y.V."/>
        </authorList>
    </citation>
    <scope>NUCLEOTIDE SEQUENCE [LARGE SCALE GENOMIC DNA]</scope>
    <source>
        <strain evidence="10">Intl2013</strain>
        <tissue evidence="10">Whole animal</tissue>
    </source>
</reference>
<keyword evidence="4 8" id="KW-1133">Transmembrane helix</keyword>
<dbReference type="Gene3D" id="1.10.287.70">
    <property type="match status" value="1"/>
</dbReference>
<dbReference type="Proteomes" id="UP000078046">
    <property type="component" value="Unassembled WGS sequence"/>
</dbReference>
<dbReference type="EMBL" id="LWCA01002098">
    <property type="protein sequence ID" value="OAF64131.1"/>
    <property type="molecule type" value="Genomic_DNA"/>
</dbReference>
<feature type="transmembrane region" description="Helical" evidence="8">
    <location>
        <begin position="96"/>
        <end position="113"/>
    </location>
</feature>
<dbReference type="Pfam" id="PF00520">
    <property type="entry name" value="Ion_trans"/>
    <property type="match status" value="1"/>
</dbReference>
<keyword evidence="5" id="KW-0406">Ion transport</keyword>
<keyword evidence="11" id="KW-1185">Reference proteome</keyword>
<dbReference type="GO" id="GO:0005886">
    <property type="term" value="C:plasma membrane"/>
    <property type="evidence" value="ECO:0007669"/>
    <property type="project" value="TreeGrafter"/>
</dbReference>
<feature type="transmembrane region" description="Helical" evidence="8">
    <location>
        <begin position="165"/>
        <end position="188"/>
    </location>
</feature>
<dbReference type="InterPro" id="IPR005821">
    <property type="entry name" value="Ion_trans_dom"/>
</dbReference>
<evidence type="ECO:0000313" key="11">
    <source>
        <dbReference type="Proteomes" id="UP000078046"/>
    </source>
</evidence>
<evidence type="ECO:0000256" key="4">
    <source>
        <dbReference type="ARBA" id="ARBA00022989"/>
    </source>
</evidence>
<keyword evidence="3 8" id="KW-0812">Transmembrane</keyword>
<dbReference type="GO" id="GO:0034703">
    <property type="term" value="C:cation channel complex"/>
    <property type="evidence" value="ECO:0007669"/>
    <property type="project" value="TreeGrafter"/>
</dbReference>
<proteinExistence type="predicted"/>
<evidence type="ECO:0000256" key="7">
    <source>
        <dbReference type="ARBA" id="ARBA00023303"/>
    </source>
</evidence>
<evidence type="ECO:0000256" key="3">
    <source>
        <dbReference type="ARBA" id="ARBA00022692"/>
    </source>
</evidence>
<evidence type="ECO:0000256" key="2">
    <source>
        <dbReference type="ARBA" id="ARBA00022448"/>
    </source>
</evidence>
<feature type="transmembrane region" description="Helical" evidence="8">
    <location>
        <begin position="282"/>
        <end position="303"/>
    </location>
</feature>
<feature type="transmembrane region" description="Helical" evidence="8">
    <location>
        <begin position="61"/>
        <end position="84"/>
    </location>
</feature>
<dbReference type="AlphaFoldDB" id="A0A177ARW5"/>
<dbReference type="GO" id="GO:0015279">
    <property type="term" value="F:store-operated calcium channel activity"/>
    <property type="evidence" value="ECO:0007669"/>
    <property type="project" value="TreeGrafter"/>
</dbReference>
<name>A0A177ARW5_9BILA</name>
<dbReference type="GO" id="GO:0051480">
    <property type="term" value="P:regulation of cytosolic calcium ion concentration"/>
    <property type="evidence" value="ECO:0007669"/>
    <property type="project" value="TreeGrafter"/>
</dbReference>
<dbReference type="PANTHER" id="PTHR10117:SF54">
    <property type="entry name" value="TRANSIENT RECEPTOR POTENTIAL-GAMMA PROTEIN"/>
    <property type="match status" value="1"/>
</dbReference>
<evidence type="ECO:0000256" key="6">
    <source>
        <dbReference type="ARBA" id="ARBA00023136"/>
    </source>
</evidence>
<feature type="transmembrane region" description="Helical" evidence="8">
    <location>
        <begin position="200"/>
        <end position="222"/>
    </location>
</feature>
<evidence type="ECO:0000256" key="1">
    <source>
        <dbReference type="ARBA" id="ARBA00004141"/>
    </source>
</evidence>
<evidence type="ECO:0000259" key="9">
    <source>
        <dbReference type="Pfam" id="PF00520"/>
    </source>
</evidence>
<dbReference type="InterPro" id="IPR002153">
    <property type="entry name" value="TRPC_channel"/>
</dbReference>
<dbReference type="PANTHER" id="PTHR10117">
    <property type="entry name" value="TRANSIENT RECEPTOR POTENTIAL CHANNEL"/>
    <property type="match status" value="1"/>
</dbReference>
<accession>A0A177ARW5</accession>
<keyword evidence="7" id="KW-0407">Ion channel</keyword>
<evidence type="ECO:0000256" key="5">
    <source>
        <dbReference type="ARBA" id="ARBA00023065"/>
    </source>
</evidence>
<gene>
    <name evidence="10" type="ORF">A3Q56_08140</name>
</gene>
<sequence>MVVAHPSIQKFISELWVGHLLTWPSWKFMLLFFLQILIPPLWVIFAIPSKHKLKRVPIIKYMSYLVSHINLIIILILTVVWPVYPIATMTSIWPSWIEWMLLAWLSGILVSELTNPSSRSGLGWIRVLVIVISTLGVDVHVAAFFTDKSNHHEFIYIRNQFFATSLLLCCLQLLDFLIFHHLFGPWAIIIRDLMKDLIRFMVILFLFIFGFCLNITAIYQPIKPPIKNDTFLGTGDGSGGSVTMNFSKVLEMLFFSLFGLIEPENLPPLHRNPDWSTILTKVMFGLYLIISLIVLVNLLIALLSDTYQRIQAQSDVEWKFGRAKLFMNLTKTATTPAPFNLLTKLYIYVRILLKYKSQSCITNIQAFIDEFEDIQDNFDDFDHSTSIRNWNTKVNPKSKIISLGIVYICYNISIYFQKSW</sequence>
<comment type="subcellular location">
    <subcellularLocation>
        <location evidence="1">Membrane</location>
        <topology evidence="1">Multi-pass membrane protein</topology>
    </subcellularLocation>
</comment>
<dbReference type="PRINTS" id="PR01097">
    <property type="entry name" value="TRNSRECEPTRP"/>
</dbReference>